<dbReference type="AlphaFoldDB" id="A0A0D9XPN8"/>
<dbReference type="STRING" id="77586.A0A0D9XPN8"/>
<dbReference type="InterPro" id="IPR003595">
    <property type="entry name" value="Tyr_Pase_cat"/>
</dbReference>
<proteinExistence type="predicted"/>
<dbReference type="Gene3D" id="3.90.190.10">
    <property type="entry name" value="Protein tyrosine phosphatase superfamily"/>
    <property type="match status" value="1"/>
</dbReference>
<dbReference type="PANTHER" id="PTHR19134">
    <property type="entry name" value="RECEPTOR-TYPE TYROSINE-PROTEIN PHOSPHATASE"/>
    <property type="match status" value="1"/>
</dbReference>
<accession>A0A0D9XPN8</accession>
<feature type="domain" description="Tyrosine-protein phosphatase" evidence="1">
    <location>
        <begin position="1"/>
        <end position="233"/>
    </location>
</feature>
<dbReference type="SUPFAM" id="SSF52799">
    <property type="entry name" value="(Phosphotyrosine protein) phosphatases II"/>
    <property type="match status" value="1"/>
</dbReference>
<feature type="domain" description="Tyrosine specific protein phosphatases" evidence="2">
    <location>
        <begin position="165"/>
        <end position="233"/>
    </location>
</feature>
<evidence type="ECO:0008006" key="5">
    <source>
        <dbReference type="Google" id="ProtNLM"/>
    </source>
</evidence>
<dbReference type="InterPro" id="IPR000387">
    <property type="entry name" value="Tyr_Pase_dom"/>
</dbReference>
<dbReference type="InterPro" id="IPR000242">
    <property type="entry name" value="PTP_cat"/>
</dbReference>
<organism evidence="3 4">
    <name type="scientific">Leersia perrieri</name>
    <dbReference type="NCBI Taxonomy" id="77586"/>
    <lineage>
        <taxon>Eukaryota</taxon>
        <taxon>Viridiplantae</taxon>
        <taxon>Streptophyta</taxon>
        <taxon>Embryophyta</taxon>
        <taxon>Tracheophyta</taxon>
        <taxon>Spermatophyta</taxon>
        <taxon>Magnoliopsida</taxon>
        <taxon>Liliopsida</taxon>
        <taxon>Poales</taxon>
        <taxon>Poaceae</taxon>
        <taxon>BOP clade</taxon>
        <taxon>Oryzoideae</taxon>
        <taxon>Oryzeae</taxon>
        <taxon>Oryzinae</taxon>
        <taxon>Leersia</taxon>
    </lineage>
</organism>
<dbReference type="PANTHER" id="PTHR19134:SF449">
    <property type="entry name" value="TYROSINE-PROTEIN PHOSPHATASE 1"/>
    <property type="match status" value="1"/>
</dbReference>
<evidence type="ECO:0000313" key="3">
    <source>
        <dbReference type="EnsemblPlants" id="LPERR11G04280.1"/>
    </source>
</evidence>
<dbReference type="HOGENOM" id="CLU_001645_9_7_1"/>
<evidence type="ECO:0000313" key="4">
    <source>
        <dbReference type="Proteomes" id="UP000032180"/>
    </source>
</evidence>
<sequence>MNMENRLQFRPYINGKQHILGDESRVHLKSSTDDQPSSNDYINASFIKTDGRGESQFISTQGPLVKTFEDFWQMIHDNHCSVIVMVTKFDVAKCDGYLPLKQGEERDYGKFRVKTTELREDGALVLRGLELEVQQNESRIVRHVLHILYSEWPDHGVPYNSASVRQILKRLYGIPREHPIVAHCSAGIGRTGAYITIHNAIERILLGDMDSLDLSRTVKKFRSQRPGMVQTEV</sequence>
<dbReference type="PROSITE" id="PS50056">
    <property type="entry name" value="TYR_PHOSPHATASE_2"/>
    <property type="match status" value="1"/>
</dbReference>
<dbReference type="PRINTS" id="PR00700">
    <property type="entry name" value="PRTYPHPHTASE"/>
</dbReference>
<dbReference type="Proteomes" id="UP000032180">
    <property type="component" value="Chromosome 11"/>
</dbReference>
<keyword evidence="4" id="KW-1185">Reference proteome</keyword>
<dbReference type="Gramene" id="LPERR11G04280.1">
    <property type="protein sequence ID" value="LPERR11G04280.1"/>
    <property type="gene ID" value="LPERR11G04280"/>
</dbReference>
<evidence type="ECO:0000259" key="2">
    <source>
        <dbReference type="PROSITE" id="PS50056"/>
    </source>
</evidence>
<reference evidence="4" key="2">
    <citation type="submission" date="2013-12" db="EMBL/GenBank/DDBJ databases">
        <authorList>
            <person name="Yu Y."/>
            <person name="Lee S."/>
            <person name="de Baynast K."/>
            <person name="Wissotski M."/>
            <person name="Liu L."/>
            <person name="Talag J."/>
            <person name="Goicoechea J."/>
            <person name="Angelova A."/>
            <person name="Jetty R."/>
            <person name="Kudrna D."/>
            <person name="Golser W."/>
            <person name="Rivera L."/>
            <person name="Zhang J."/>
            <person name="Wing R."/>
        </authorList>
    </citation>
    <scope>NUCLEOTIDE SEQUENCE</scope>
</reference>
<dbReference type="GO" id="GO:0004725">
    <property type="term" value="F:protein tyrosine phosphatase activity"/>
    <property type="evidence" value="ECO:0007669"/>
    <property type="project" value="InterPro"/>
</dbReference>
<dbReference type="EnsemblPlants" id="LPERR11G04280.1">
    <property type="protein sequence ID" value="LPERR11G04280.1"/>
    <property type="gene ID" value="LPERR11G04280"/>
</dbReference>
<dbReference type="InterPro" id="IPR029021">
    <property type="entry name" value="Prot-tyrosine_phosphatase-like"/>
</dbReference>
<dbReference type="InterPro" id="IPR050348">
    <property type="entry name" value="Protein-Tyr_Phosphatase"/>
</dbReference>
<name>A0A0D9XPN8_9ORYZ</name>
<reference evidence="3 4" key="1">
    <citation type="submission" date="2012-08" db="EMBL/GenBank/DDBJ databases">
        <title>Oryza genome evolution.</title>
        <authorList>
            <person name="Wing R.A."/>
        </authorList>
    </citation>
    <scope>NUCLEOTIDE SEQUENCE</scope>
</reference>
<dbReference type="Pfam" id="PF00102">
    <property type="entry name" value="Y_phosphatase"/>
    <property type="match status" value="1"/>
</dbReference>
<dbReference type="SMART" id="SM00194">
    <property type="entry name" value="PTPc"/>
    <property type="match status" value="1"/>
</dbReference>
<evidence type="ECO:0000259" key="1">
    <source>
        <dbReference type="PROSITE" id="PS50055"/>
    </source>
</evidence>
<dbReference type="eggNOG" id="KOG0789">
    <property type="taxonomic scope" value="Eukaryota"/>
</dbReference>
<dbReference type="PROSITE" id="PS50055">
    <property type="entry name" value="TYR_PHOSPHATASE_PTP"/>
    <property type="match status" value="1"/>
</dbReference>
<reference evidence="3" key="3">
    <citation type="submission" date="2015-04" db="UniProtKB">
        <authorList>
            <consortium name="EnsemblPlants"/>
        </authorList>
    </citation>
    <scope>IDENTIFICATION</scope>
</reference>
<dbReference type="SMART" id="SM00404">
    <property type="entry name" value="PTPc_motif"/>
    <property type="match status" value="1"/>
</dbReference>
<protein>
    <recommendedName>
        <fullName evidence="5">Tyrosine-protein phosphatase domain-containing protein</fullName>
    </recommendedName>
</protein>